<evidence type="ECO:0000256" key="10">
    <source>
        <dbReference type="SAM" id="MobiDB-lite"/>
    </source>
</evidence>
<dbReference type="CDD" id="cd17582">
    <property type="entry name" value="psREC_PRR"/>
    <property type="match status" value="1"/>
</dbReference>
<feature type="compositionally biased region" description="Polar residues" evidence="10">
    <location>
        <begin position="291"/>
        <end position="302"/>
    </location>
</feature>
<dbReference type="Pfam" id="PF00072">
    <property type="entry name" value="Response_reg"/>
    <property type="match status" value="1"/>
</dbReference>
<keyword evidence="14" id="KW-1185">Reference proteome</keyword>
<dbReference type="SUPFAM" id="SSF52172">
    <property type="entry name" value="CheY-like"/>
    <property type="match status" value="1"/>
</dbReference>
<evidence type="ECO:0000313" key="14">
    <source>
        <dbReference type="Proteomes" id="UP000594263"/>
    </source>
</evidence>
<comment type="subcellular location">
    <subcellularLocation>
        <location evidence="1 9">Nucleus</location>
    </subcellularLocation>
</comment>
<dbReference type="AlphaFoldDB" id="A0A7N0TBS1"/>
<dbReference type="GO" id="GO:0000160">
    <property type="term" value="P:phosphorelay signal transduction system"/>
    <property type="evidence" value="ECO:0007669"/>
    <property type="project" value="UniProtKB-KW"/>
</dbReference>
<evidence type="ECO:0000256" key="6">
    <source>
        <dbReference type="ARBA" id="ARBA00023163"/>
    </source>
</evidence>
<proteinExistence type="inferred from homology"/>
<keyword evidence="3" id="KW-0902">Two-component regulatory system</keyword>
<dbReference type="PANTHER" id="PTHR43874">
    <property type="entry name" value="TWO-COMPONENT RESPONSE REGULATOR"/>
    <property type="match status" value="1"/>
</dbReference>
<comment type="caution">
    <text evidence="8">Lacks conserved residue(s) required for the propagation of feature annotation.</text>
</comment>
<keyword evidence="5" id="KW-0090">Biological rhythms</keyword>
<feature type="region of interest" description="Disordered" evidence="10">
    <location>
        <begin position="281"/>
        <end position="302"/>
    </location>
</feature>
<dbReference type="PROSITE" id="PS51017">
    <property type="entry name" value="CCT"/>
    <property type="match status" value="1"/>
</dbReference>
<name>A0A7N0TBS1_KALFE</name>
<dbReference type="PANTHER" id="PTHR43874:SF146">
    <property type="entry name" value="TWO-COMPONENT RESPONSE REGULATOR-LIKE APRR9"/>
    <property type="match status" value="1"/>
</dbReference>
<feature type="region of interest" description="Disordered" evidence="10">
    <location>
        <begin position="384"/>
        <end position="426"/>
    </location>
</feature>
<evidence type="ECO:0000256" key="9">
    <source>
        <dbReference type="PROSITE-ProRule" id="PRU00357"/>
    </source>
</evidence>
<evidence type="ECO:0000256" key="5">
    <source>
        <dbReference type="ARBA" id="ARBA00023108"/>
    </source>
</evidence>
<evidence type="ECO:0000256" key="3">
    <source>
        <dbReference type="ARBA" id="ARBA00023012"/>
    </source>
</evidence>
<dbReference type="GO" id="GO:0051170">
    <property type="term" value="P:import into nucleus"/>
    <property type="evidence" value="ECO:0007669"/>
    <property type="project" value="EnsemblPlants"/>
</dbReference>
<dbReference type="InterPro" id="IPR001789">
    <property type="entry name" value="Sig_transdc_resp-reg_receiver"/>
</dbReference>
<comment type="similarity">
    <text evidence="2">Belongs to the ARR-like family.</text>
</comment>
<protein>
    <submittedName>
        <fullName evidence="13">Uncharacterized protein</fullName>
    </submittedName>
</protein>
<dbReference type="InterPro" id="IPR010402">
    <property type="entry name" value="CCT_domain"/>
</dbReference>
<feature type="region of interest" description="Disordered" evidence="10">
    <location>
        <begin position="559"/>
        <end position="590"/>
    </location>
</feature>
<reference evidence="13" key="1">
    <citation type="submission" date="2021-01" db="UniProtKB">
        <authorList>
            <consortium name="EnsemblPlants"/>
        </authorList>
    </citation>
    <scope>IDENTIFICATION</scope>
</reference>
<evidence type="ECO:0000256" key="4">
    <source>
        <dbReference type="ARBA" id="ARBA00023015"/>
    </source>
</evidence>
<dbReference type="InterPro" id="IPR045279">
    <property type="entry name" value="ARR-like"/>
</dbReference>
<feature type="domain" description="Response regulatory" evidence="11">
    <location>
        <begin position="40"/>
        <end position="158"/>
    </location>
</feature>
<dbReference type="GO" id="GO:0010114">
    <property type="term" value="P:response to red light"/>
    <property type="evidence" value="ECO:0007669"/>
    <property type="project" value="EnsemblPlants"/>
</dbReference>
<evidence type="ECO:0000256" key="1">
    <source>
        <dbReference type="ARBA" id="ARBA00004123"/>
    </source>
</evidence>
<evidence type="ECO:0000259" key="12">
    <source>
        <dbReference type="PROSITE" id="PS51017"/>
    </source>
</evidence>
<accession>A0A7N0TBS1</accession>
<dbReference type="GO" id="GO:0007623">
    <property type="term" value="P:circadian rhythm"/>
    <property type="evidence" value="ECO:0007669"/>
    <property type="project" value="EnsemblPlants"/>
</dbReference>
<dbReference type="OMA" id="CKDAYTT"/>
<evidence type="ECO:0000256" key="8">
    <source>
        <dbReference type="PROSITE-ProRule" id="PRU00169"/>
    </source>
</evidence>
<dbReference type="EnsemblPlants" id="Kaladp0032s0115.1.v1.1">
    <property type="protein sequence ID" value="Kaladp0032s0115.1.v1.1"/>
    <property type="gene ID" value="Kaladp0032s0115.v1.1"/>
</dbReference>
<evidence type="ECO:0000256" key="2">
    <source>
        <dbReference type="ARBA" id="ARBA00010330"/>
    </source>
</evidence>
<dbReference type="GO" id="GO:0005634">
    <property type="term" value="C:nucleus"/>
    <property type="evidence" value="ECO:0007669"/>
    <property type="project" value="UniProtKB-SubCell"/>
</dbReference>
<dbReference type="GO" id="GO:0010218">
    <property type="term" value="P:response to far red light"/>
    <property type="evidence" value="ECO:0007669"/>
    <property type="project" value="EnsemblPlants"/>
</dbReference>
<sequence>MGEAVISCEGDEALREVEGSDACEGSTVRWERLLPRVALRVLLVEADDSTRQVIAALLRKCSYKVAAVSDGLKAWEMLKGRPNCIDLILTEVDLPSISGFALLTLIMEHGHCKNIPVIMMSSNDSVNMVYKCMLRGAADFLVKPVRKNELQNLWQHVWRRQSQGAPDESITQRKAEGLSDSDLPINLSNGACTPQNEECAEKGNDAQSSCSVPDLEAESACTENIQRNSKSKLTKLVTLNAEFDEEECVRGDSAALKPARVVKGSSLEATEDAVMIIQQEDPGGKRIGGDDNTTAEASDNNDAFINGSGEARDLIGTFQNHTTKSCVNSSVITGATKYDSCPHLDLSLRRSDDFQSHQNTTVDERRHTVHQSNVSAFSRYRAAQIQPTHQAQASDYHRPREYEASSDKRLLSSPVQPSNPDAQKSSVYQASGELRQGEHPFSCPQPRVLPVTVPVKGVRLDRTCTSYGSSLHPSFYNQAGASPTPSPDSAGQKEVFSRVMQVADPNASSCSNQTMLRQEMNLDTMEHVRNVASGNVRSQNSGLCNGDMTRLNSYGGGSACGSNGSGNPTTERKAEGIPAPDESGNRSLQREAALTKFRQKRKDRCFEKKVRYESRKKLAEQRPRVKGQFVRQVPTDISTSTTAET</sequence>
<evidence type="ECO:0000313" key="13">
    <source>
        <dbReference type="EnsemblPlants" id="Kaladp0032s0115.1.v1.1"/>
    </source>
</evidence>
<dbReference type="GO" id="GO:0003677">
    <property type="term" value="F:DNA binding"/>
    <property type="evidence" value="ECO:0007669"/>
    <property type="project" value="EnsemblPlants"/>
</dbReference>
<feature type="compositionally biased region" description="Polar residues" evidence="10">
    <location>
        <begin position="635"/>
        <end position="645"/>
    </location>
</feature>
<dbReference type="SMART" id="SM00448">
    <property type="entry name" value="REC"/>
    <property type="match status" value="1"/>
</dbReference>
<feature type="compositionally biased region" description="Basic and acidic residues" evidence="10">
    <location>
        <begin position="614"/>
        <end position="623"/>
    </location>
</feature>
<dbReference type="InterPro" id="IPR011006">
    <property type="entry name" value="CheY-like_superfamily"/>
</dbReference>
<keyword evidence="4" id="KW-0805">Transcription regulation</keyword>
<keyword evidence="6" id="KW-0804">Transcription</keyword>
<dbReference type="Proteomes" id="UP000594263">
    <property type="component" value="Unplaced"/>
</dbReference>
<dbReference type="GO" id="GO:0009736">
    <property type="term" value="P:cytokinin-activated signaling pathway"/>
    <property type="evidence" value="ECO:0007669"/>
    <property type="project" value="InterPro"/>
</dbReference>
<dbReference type="GO" id="GO:0009640">
    <property type="term" value="P:photomorphogenesis"/>
    <property type="evidence" value="ECO:0007669"/>
    <property type="project" value="EnsemblPlants"/>
</dbReference>
<dbReference type="Pfam" id="PF06203">
    <property type="entry name" value="CCT"/>
    <property type="match status" value="1"/>
</dbReference>
<feature type="compositionally biased region" description="Basic and acidic residues" evidence="10">
    <location>
        <begin position="395"/>
        <end position="410"/>
    </location>
</feature>
<evidence type="ECO:0000256" key="7">
    <source>
        <dbReference type="ARBA" id="ARBA00023242"/>
    </source>
</evidence>
<feature type="region of interest" description="Disordered" evidence="10">
    <location>
        <begin position="614"/>
        <end position="645"/>
    </location>
</feature>
<feature type="compositionally biased region" description="Polar residues" evidence="10">
    <location>
        <begin position="413"/>
        <end position="426"/>
    </location>
</feature>
<dbReference type="GO" id="GO:0045892">
    <property type="term" value="P:negative regulation of DNA-templated transcription"/>
    <property type="evidence" value="ECO:0007669"/>
    <property type="project" value="EnsemblPlants"/>
</dbReference>
<evidence type="ECO:0000259" key="11">
    <source>
        <dbReference type="PROSITE" id="PS50110"/>
    </source>
</evidence>
<dbReference type="PROSITE" id="PS50110">
    <property type="entry name" value="RESPONSE_REGULATORY"/>
    <property type="match status" value="1"/>
</dbReference>
<organism evidence="13 14">
    <name type="scientific">Kalanchoe fedtschenkoi</name>
    <name type="common">Lavender scallops</name>
    <name type="synonym">South American air plant</name>
    <dbReference type="NCBI Taxonomy" id="63787"/>
    <lineage>
        <taxon>Eukaryota</taxon>
        <taxon>Viridiplantae</taxon>
        <taxon>Streptophyta</taxon>
        <taxon>Embryophyta</taxon>
        <taxon>Tracheophyta</taxon>
        <taxon>Spermatophyta</taxon>
        <taxon>Magnoliopsida</taxon>
        <taxon>eudicotyledons</taxon>
        <taxon>Gunneridae</taxon>
        <taxon>Pentapetalae</taxon>
        <taxon>Saxifragales</taxon>
        <taxon>Crassulaceae</taxon>
        <taxon>Kalanchoe</taxon>
    </lineage>
</organism>
<feature type="domain" description="CCT" evidence="12">
    <location>
        <begin position="590"/>
        <end position="632"/>
    </location>
</feature>
<keyword evidence="7 9" id="KW-0539">Nucleus</keyword>
<dbReference type="Gramene" id="Kaladp0032s0115.1.v1.1">
    <property type="protein sequence ID" value="Kaladp0032s0115.1.v1.1"/>
    <property type="gene ID" value="Kaladp0032s0115.v1.1"/>
</dbReference>
<dbReference type="Gene3D" id="3.40.50.2300">
    <property type="match status" value="1"/>
</dbReference>